<organism evidence="3">
    <name type="scientific">marine metagenome</name>
    <dbReference type="NCBI Taxonomy" id="408172"/>
    <lineage>
        <taxon>unclassified sequences</taxon>
        <taxon>metagenomes</taxon>
        <taxon>ecological metagenomes</taxon>
    </lineage>
</organism>
<evidence type="ECO:0000313" key="3">
    <source>
        <dbReference type="EMBL" id="SVC09807.1"/>
    </source>
</evidence>
<gene>
    <name evidence="3" type="ORF">METZ01_LOCUS262661</name>
</gene>
<evidence type="ECO:0000256" key="2">
    <source>
        <dbReference type="SAM" id="Phobius"/>
    </source>
</evidence>
<evidence type="ECO:0000256" key="1">
    <source>
        <dbReference type="SAM" id="MobiDB-lite"/>
    </source>
</evidence>
<feature type="transmembrane region" description="Helical" evidence="2">
    <location>
        <begin position="56"/>
        <end position="76"/>
    </location>
</feature>
<accession>A0A382JF01</accession>
<protein>
    <submittedName>
        <fullName evidence="3">Uncharacterized protein</fullName>
    </submittedName>
</protein>
<reference evidence="3" key="1">
    <citation type="submission" date="2018-05" db="EMBL/GenBank/DDBJ databases">
        <authorList>
            <person name="Lanie J.A."/>
            <person name="Ng W.-L."/>
            <person name="Kazmierczak K.M."/>
            <person name="Andrzejewski T.M."/>
            <person name="Davidsen T.M."/>
            <person name="Wayne K.J."/>
            <person name="Tettelin H."/>
            <person name="Glass J.I."/>
            <person name="Rusch D."/>
            <person name="Podicherti R."/>
            <person name="Tsui H.-C.T."/>
            <person name="Winkler M.E."/>
        </authorList>
    </citation>
    <scope>NUCLEOTIDE SEQUENCE</scope>
</reference>
<keyword evidence="2" id="KW-0812">Transmembrane</keyword>
<dbReference type="EMBL" id="UINC01073431">
    <property type="protein sequence ID" value="SVC09807.1"/>
    <property type="molecule type" value="Genomic_DNA"/>
</dbReference>
<proteinExistence type="predicted"/>
<keyword evidence="2" id="KW-1133">Transmembrane helix</keyword>
<feature type="region of interest" description="Disordered" evidence="1">
    <location>
        <begin position="74"/>
        <end position="93"/>
    </location>
</feature>
<dbReference type="AlphaFoldDB" id="A0A382JF01"/>
<sequence length="93" mass="10014">MKVNSPLANMKIFIGSVAKVPGGLAIESRDDSTMPAEVLIEPRDARDFVVALLKKPLALVYVMIMPLIGFFSPATVSDDNVGNGPDDSINKPW</sequence>
<keyword evidence="2" id="KW-0472">Membrane</keyword>
<name>A0A382JF01_9ZZZZ</name>